<evidence type="ECO:0000256" key="3">
    <source>
        <dbReference type="ARBA" id="ARBA00023163"/>
    </source>
</evidence>
<dbReference type="SUPFAM" id="SSF55781">
    <property type="entry name" value="GAF domain-like"/>
    <property type="match status" value="1"/>
</dbReference>
<dbReference type="SUPFAM" id="SSF46894">
    <property type="entry name" value="C-terminal effector domain of the bipartite response regulators"/>
    <property type="match status" value="1"/>
</dbReference>
<evidence type="ECO:0000313" key="5">
    <source>
        <dbReference type="EMBL" id="MDQ0578567.1"/>
    </source>
</evidence>
<dbReference type="EMBL" id="JAUSWV010000002">
    <property type="protein sequence ID" value="MDQ0578567.1"/>
    <property type="molecule type" value="Genomic_DNA"/>
</dbReference>
<dbReference type="SMART" id="SM00421">
    <property type="entry name" value="HTH_LUXR"/>
    <property type="match status" value="1"/>
</dbReference>
<dbReference type="PRINTS" id="PR00038">
    <property type="entry name" value="HTHLUXR"/>
</dbReference>
<dbReference type="InterPro" id="IPR003018">
    <property type="entry name" value="GAF"/>
</dbReference>
<dbReference type="Gene3D" id="1.10.10.10">
    <property type="entry name" value="Winged helix-like DNA-binding domain superfamily/Winged helix DNA-binding domain"/>
    <property type="match status" value="1"/>
</dbReference>
<dbReference type="InterPro" id="IPR036388">
    <property type="entry name" value="WH-like_DNA-bd_sf"/>
</dbReference>
<dbReference type="InterPro" id="IPR016032">
    <property type="entry name" value="Sig_transdc_resp-reg_C-effctor"/>
</dbReference>
<keyword evidence="2 5" id="KW-0238">DNA-binding</keyword>
<accession>A0ABU0NHI5</accession>
<dbReference type="PANTHER" id="PTHR44688:SF16">
    <property type="entry name" value="DNA-BINDING TRANSCRIPTIONAL ACTIVATOR DEVR_DOSR"/>
    <property type="match status" value="1"/>
</dbReference>
<dbReference type="InterPro" id="IPR029016">
    <property type="entry name" value="GAF-like_dom_sf"/>
</dbReference>
<name>A0ABU0NHI5_STRRH</name>
<dbReference type="Pfam" id="PF00196">
    <property type="entry name" value="GerE"/>
    <property type="match status" value="1"/>
</dbReference>
<evidence type="ECO:0000256" key="2">
    <source>
        <dbReference type="ARBA" id="ARBA00023125"/>
    </source>
</evidence>
<dbReference type="SMART" id="SM00065">
    <property type="entry name" value="GAF"/>
    <property type="match status" value="1"/>
</dbReference>
<proteinExistence type="predicted"/>
<reference evidence="5 6" key="1">
    <citation type="submission" date="2023-07" db="EMBL/GenBank/DDBJ databases">
        <title>Comparative genomics of wheat-associated soil bacteria to identify genetic determinants of phenazine resistance.</title>
        <authorList>
            <person name="Mouncey N."/>
        </authorList>
    </citation>
    <scope>NUCLEOTIDE SEQUENCE [LARGE SCALE GENOMIC DNA]</scope>
    <source>
        <strain evidence="5 6">B2I6</strain>
    </source>
</reference>
<sequence length="367" mass="39202">MAGATAAAARLEHRTSALLALCRAGLDAGALRSGFLSRLRMIVPVDAAFFATVDPATLLFTSAVAEDPLGTATSLFLENEFGRRDVNKFAALAESQHPVSSLDQATSGDRATSPRYREVMAPLGFGDELRAALVVRNQCWGVLCLHRQNSPAGFSAEELRLVRRLAPHLAEGLRQAVVSDARDPAAVSSPAETAVPGIVVLDSSLALVSVSAEAERWLADVPDHLWSNTSDLPVPFQAVAARLIAAEREQSWESPLPAAVRLRGRSGRWLSLHATRLQDPAGPRIGIVTQAVPPAELGSLLLSAHDLTQAQVRVAALIIRGRSTREIVAELHISGNTVQEHLTAIFDKFGVRSRRELVAAVLGSNAR</sequence>
<dbReference type="PANTHER" id="PTHR44688">
    <property type="entry name" value="DNA-BINDING TRANSCRIPTIONAL ACTIVATOR DEVR_DOSR"/>
    <property type="match status" value="1"/>
</dbReference>
<dbReference type="Gene3D" id="3.30.450.40">
    <property type="match status" value="1"/>
</dbReference>
<dbReference type="PROSITE" id="PS50043">
    <property type="entry name" value="HTH_LUXR_2"/>
    <property type="match status" value="1"/>
</dbReference>
<evidence type="ECO:0000256" key="1">
    <source>
        <dbReference type="ARBA" id="ARBA00023015"/>
    </source>
</evidence>
<dbReference type="Pfam" id="PF01590">
    <property type="entry name" value="GAF"/>
    <property type="match status" value="1"/>
</dbReference>
<organism evidence="5 6">
    <name type="scientific">Streptomyces rishiriensis</name>
    <dbReference type="NCBI Taxonomy" id="68264"/>
    <lineage>
        <taxon>Bacteria</taxon>
        <taxon>Bacillati</taxon>
        <taxon>Actinomycetota</taxon>
        <taxon>Actinomycetes</taxon>
        <taxon>Kitasatosporales</taxon>
        <taxon>Streptomycetaceae</taxon>
        <taxon>Streptomyces</taxon>
    </lineage>
</organism>
<evidence type="ECO:0000313" key="6">
    <source>
        <dbReference type="Proteomes" id="UP001230654"/>
    </source>
</evidence>
<dbReference type="CDD" id="cd06170">
    <property type="entry name" value="LuxR_C_like"/>
    <property type="match status" value="1"/>
</dbReference>
<protein>
    <submittedName>
        <fullName evidence="5">DNA-binding CsgD family transcriptional regulator</fullName>
    </submittedName>
</protein>
<dbReference type="RefSeq" id="WP_307161168.1">
    <property type="nucleotide sequence ID" value="NZ_JAUSWV010000002.1"/>
</dbReference>
<keyword evidence="6" id="KW-1185">Reference proteome</keyword>
<keyword evidence="3" id="KW-0804">Transcription</keyword>
<dbReference type="GO" id="GO:0003677">
    <property type="term" value="F:DNA binding"/>
    <property type="evidence" value="ECO:0007669"/>
    <property type="project" value="UniProtKB-KW"/>
</dbReference>
<dbReference type="InterPro" id="IPR000792">
    <property type="entry name" value="Tscrpt_reg_LuxR_C"/>
</dbReference>
<keyword evidence="1" id="KW-0805">Transcription regulation</keyword>
<feature type="domain" description="HTH luxR-type" evidence="4">
    <location>
        <begin position="300"/>
        <end position="365"/>
    </location>
</feature>
<dbReference type="Proteomes" id="UP001230654">
    <property type="component" value="Unassembled WGS sequence"/>
</dbReference>
<evidence type="ECO:0000259" key="4">
    <source>
        <dbReference type="PROSITE" id="PS50043"/>
    </source>
</evidence>
<comment type="caution">
    <text evidence="5">The sequence shown here is derived from an EMBL/GenBank/DDBJ whole genome shotgun (WGS) entry which is preliminary data.</text>
</comment>
<gene>
    <name evidence="5" type="ORF">QF030_000745</name>
</gene>